<dbReference type="OMA" id="PVVPGWD"/>
<feature type="domain" description="Enoyl reductase (ER)" evidence="7">
    <location>
        <begin position="77"/>
        <end position="424"/>
    </location>
</feature>
<keyword evidence="4" id="KW-0560">Oxidoreductase</keyword>
<dbReference type="PANTHER" id="PTHR11695:SF294">
    <property type="entry name" value="RETICULON-4-INTERACTING PROTEIN 1, MITOCHONDRIAL"/>
    <property type="match status" value="1"/>
</dbReference>
<dbReference type="PROSITE" id="PS01162">
    <property type="entry name" value="QOR_ZETA_CRYSTAL"/>
    <property type="match status" value="1"/>
</dbReference>
<dbReference type="FunFam" id="3.40.50.720:FF:000147">
    <property type="entry name" value="Reticulon-4-interacting protein 1 homolog, mitochondrial"/>
    <property type="match status" value="1"/>
</dbReference>
<comment type="subcellular location">
    <subcellularLocation>
        <location evidence="1">Mitochondrion</location>
    </subcellularLocation>
</comment>
<keyword evidence="3" id="KW-0809">Transit peptide</keyword>
<evidence type="ECO:0000256" key="5">
    <source>
        <dbReference type="ARBA" id="ARBA00023128"/>
    </source>
</evidence>
<dbReference type="Gene3D" id="3.90.180.10">
    <property type="entry name" value="Medium-chain alcohol dehydrogenases, catalytic domain"/>
    <property type="match status" value="1"/>
</dbReference>
<dbReference type="PANTHER" id="PTHR11695">
    <property type="entry name" value="ALCOHOL DEHYDROGENASE RELATED"/>
    <property type="match status" value="1"/>
</dbReference>
<proteinExistence type="inferred from homology"/>
<dbReference type="RefSeq" id="XP_023170905.2">
    <property type="nucleotide sequence ID" value="XM_023315137.2"/>
</dbReference>
<dbReference type="GO" id="GO:0008270">
    <property type="term" value="F:zinc ion binding"/>
    <property type="evidence" value="ECO:0007669"/>
    <property type="project" value="InterPro"/>
</dbReference>
<dbReference type="InterPro" id="IPR002364">
    <property type="entry name" value="Quin_OxRdtase/zeta-crystal_CS"/>
</dbReference>
<dbReference type="CDD" id="cd08248">
    <property type="entry name" value="RTN4I1"/>
    <property type="match status" value="1"/>
</dbReference>
<keyword evidence="5" id="KW-0496">Mitochondrion</keyword>
<dbReference type="AlphaFoldDB" id="A0A6J1LWL0"/>
<dbReference type="GO" id="GO:0016491">
    <property type="term" value="F:oxidoreductase activity"/>
    <property type="evidence" value="ECO:0007669"/>
    <property type="project" value="UniProtKB-KW"/>
</dbReference>
<dbReference type="Proteomes" id="UP000504633">
    <property type="component" value="Unplaced"/>
</dbReference>
<evidence type="ECO:0000313" key="8">
    <source>
        <dbReference type="Proteomes" id="UP000504633"/>
    </source>
</evidence>
<dbReference type="KEGG" id="dhe:111599467"/>
<dbReference type="SMART" id="SM00829">
    <property type="entry name" value="PKS_ER"/>
    <property type="match status" value="1"/>
</dbReference>
<gene>
    <name evidence="9" type="primary">LOC111599467</name>
</gene>
<protein>
    <submittedName>
        <fullName evidence="9">Reticulon-4-interacting protein 1 homolog, mitochondrial</fullName>
    </submittedName>
</protein>
<dbReference type="Pfam" id="PF08240">
    <property type="entry name" value="ADH_N"/>
    <property type="match status" value="1"/>
</dbReference>
<evidence type="ECO:0000256" key="6">
    <source>
        <dbReference type="SAM" id="MobiDB-lite"/>
    </source>
</evidence>
<dbReference type="InterPro" id="IPR037397">
    <property type="entry name" value="RTN4IP1"/>
</dbReference>
<dbReference type="InterPro" id="IPR020843">
    <property type="entry name" value="ER"/>
</dbReference>
<dbReference type="GO" id="GO:0005739">
    <property type="term" value="C:mitochondrion"/>
    <property type="evidence" value="ECO:0007669"/>
    <property type="project" value="UniProtKB-SubCell"/>
</dbReference>
<name>A0A6J1LWL0_DROHY</name>
<comment type="similarity">
    <text evidence="2">Belongs to the zinc-containing alcohol dehydrogenase family. Quinone oxidoreductase subfamily.</text>
</comment>
<sequence>MQAASATIRVPVKRFGLLHRFLPPSRQFAATAPKCEPKDLPPQSSLPPSPPPPPPPPPPPSAKLSMKMRGWQLHNYGDIEELQLSDKLKLPQIRSSDECLVRVRTTAVNPIDLAMLGGYGSMLLNQFRCQANDDIEFPLTLGREFCGELVQKGMGVRNKQLKLGTRVWGVVPIPNSNGAHAEYVVVPASCLAPAPTQLDDLEASSVLYAGLTAWSGMYITGGLGGLCGATTSAGGGANKRVLVLGGSGGVGSLAIQMLKSQGAQVLATCSENAVEMVRQLGADCVVDYTKPEAMEQLRTYAPYDIVLDCAGQGGQAAAESSYDFLQYITFSSPLLANIDEKGLFLGALQNFSDLVQTNVRAVTQRGGLVKWGYFYPAAHGIEFLSGLVERGKLIPPIDSSFDFKDMPKAFERLKCGHMRGKIVVNVQV</sequence>
<evidence type="ECO:0000256" key="3">
    <source>
        <dbReference type="ARBA" id="ARBA00022946"/>
    </source>
</evidence>
<evidence type="ECO:0000256" key="1">
    <source>
        <dbReference type="ARBA" id="ARBA00004173"/>
    </source>
</evidence>
<evidence type="ECO:0000259" key="7">
    <source>
        <dbReference type="SMART" id="SM00829"/>
    </source>
</evidence>
<evidence type="ECO:0000256" key="4">
    <source>
        <dbReference type="ARBA" id="ARBA00023002"/>
    </source>
</evidence>
<organism evidence="8 9">
    <name type="scientific">Drosophila hydei</name>
    <name type="common">Fruit fly</name>
    <dbReference type="NCBI Taxonomy" id="7224"/>
    <lineage>
        <taxon>Eukaryota</taxon>
        <taxon>Metazoa</taxon>
        <taxon>Ecdysozoa</taxon>
        <taxon>Arthropoda</taxon>
        <taxon>Hexapoda</taxon>
        <taxon>Insecta</taxon>
        <taxon>Pterygota</taxon>
        <taxon>Neoptera</taxon>
        <taxon>Endopterygota</taxon>
        <taxon>Diptera</taxon>
        <taxon>Brachycera</taxon>
        <taxon>Muscomorpha</taxon>
        <taxon>Ephydroidea</taxon>
        <taxon>Drosophilidae</taxon>
        <taxon>Drosophila</taxon>
    </lineage>
</organism>
<dbReference type="InterPro" id="IPR050700">
    <property type="entry name" value="YIM1/Zinc_Alcohol_DH_Fams"/>
</dbReference>
<dbReference type="Pfam" id="PF13602">
    <property type="entry name" value="ADH_zinc_N_2"/>
    <property type="match status" value="1"/>
</dbReference>
<dbReference type="Gene3D" id="3.40.50.720">
    <property type="entry name" value="NAD(P)-binding Rossmann-like Domain"/>
    <property type="match status" value="1"/>
</dbReference>
<feature type="region of interest" description="Disordered" evidence="6">
    <location>
        <begin position="28"/>
        <end position="65"/>
    </location>
</feature>
<reference evidence="9" key="1">
    <citation type="submission" date="2025-08" db="UniProtKB">
        <authorList>
            <consortium name="RefSeq"/>
        </authorList>
    </citation>
    <scope>IDENTIFICATION</scope>
    <source>
        <strain evidence="9">15085-1641.00</strain>
        <tissue evidence="9">Whole body</tissue>
    </source>
</reference>
<dbReference type="GeneID" id="111599467"/>
<keyword evidence="8" id="KW-1185">Reference proteome</keyword>
<dbReference type="SUPFAM" id="SSF101447">
    <property type="entry name" value="Formin homology 2 domain (FH2 domain)"/>
    <property type="match status" value="1"/>
</dbReference>
<dbReference type="InterPro" id="IPR036291">
    <property type="entry name" value="NAD(P)-bd_dom_sf"/>
</dbReference>
<evidence type="ECO:0000256" key="2">
    <source>
        <dbReference type="ARBA" id="ARBA00010371"/>
    </source>
</evidence>
<dbReference type="OrthoDB" id="48317at2759"/>
<dbReference type="InterPro" id="IPR011032">
    <property type="entry name" value="GroES-like_sf"/>
</dbReference>
<dbReference type="SUPFAM" id="SSF50129">
    <property type="entry name" value="GroES-like"/>
    <property type="match status" value="1"/>
</dbReference>
<dbReference type="InterPro" id="IPR013154">
    <property type="entry name" value="ADH-like_N"/>
</dbReference>
<accession>A0A6J1LWL0</accession>
<feature type="compositionally biased region" description="Pro residues" evidence="6">
    <location>
        <begin position="44"/>
        <end position="61"/>
    </location>
</feature>
<evidence type="ECO:0000313" key="9">
    <source>
        <dbReference type="RefSeq" id="XP_023170905.2"/>
    </source>
</evidence>
<dbReference type="SUPFAM" id="SSF51735">
    <property type="entry name" value="NAD(P)-binding Rossmann-fold domains"/>
    <property type="match status" value="1"/>
</dbReference>